<dbReference type="InterPro" id="IPR006260">
    <property type="entry name" value="TonB/TolA_C"/>
</dbReference>
<dbReference type="GO" id="GO:0015031">
    <property type="term" value="P:protein transport"/>
    <property type="evidence" value="ECO:0007669"/>
    <property type="project" value="UniProtKB-KW"/>
</dbReference>
<keyword evidence="4" id="KW-1003">Cell membrane</keyword>
<evidence type="ECO:0000256" key="7">
    <source>
        <dbReference type="ARBA" id="ARBA00022927"/>
    </source>
</evidence>
<gene>
    <name evidence="12" type="ORF">SAMN04488055_3031</name>
</gene>
<evidence type="ECO:0000256" key="9">
    <source>
        <dbReference type="ARBA" id="ARBA00023136"/>
    </source>
</evidence>
<evidence type="ECO:0000256" key="2">
    <source>
        <dbReference type="ARBA" id="ARBA00006555"/>
    </source>
</evidence>
<dbReference type="AlphaFoldDB" id="A0A1N6GWY5"/>
<organism evidence="12 13">
    <name type="scientific">Chitinophaga niabensis</name>
    <dbReference type="NCBI Taxonomy" id="536979"/>
    <lineage>
        <taxon>Bacteria</taxon>
        <taxon>Pseudomonadati</taxon>
        <taxon>Bacteroidota</taxon>
        <taxon>Chitinophagia</taxon>
        <taxon>Chitinophagales</taxon>
        <taxon>Chitinophagaceae</taxon>
        <taxon>Chitinophaga</taxon>
    </lineage>
</organism>
<keyword evidence="6" id="KW-0812">Transmembrane</keyword>
<evidence type="ECO:0000256" key="5">
    <source>
        <dbReference type="ARBA" id="ARBA00022519"/>
    </source>
</evidence>
<dbReference type="GO" id="GO:0098797">
    <property type="term" value="C:plasma membrane protein complex"/>
    <property type="evidence" value="ECO:0007669"/>
    <property type="project" value="TreeGrafter"/>
</dbReference>
<dbReference type="GO" id="GO:0031992">
    <property type="term" value="F:energy transducer activity"/>
    <property type="evidence" value="ECO:0007669"/>
    <property type="project" value="TreeGrafter"/>
</dbReference>
<dbReference type="NCBIfam" id="TIGR01352">
    <property type="entry name" value="tonB_Cterm"/>
    <property type="match status" value="2"/>
</dbReference>
<dbReference type="EMBL" id="FSRA01000001">
    <property type="protein sequence ID" value="SIO12049.1"/>
    <property type="molecule type" value="Genomic_DNA"/>
</dbReference>
<feature type="domain" description="TonB C-terminal" evidence="11">
    <location>
        <begin position="165"/>
        <end position="258"/>
    </location>
</feature>
<evidence type="ECO:0000256" key="10">
    <source>
        <dbReference type="SAM" id="SignalP"/>
    </source>
</evidence>
<evidence type="ECO:0000256" key="8">
    <source>
        <dbReference type="ARBA" id="ARBA00022989"/>
    </source>
</evidence>
<dbReference type="PROSITE" id="PS52015">
    <property type="entry name" value="TONB_CTD"/>
    <property type="match status" value="2"/>
</dbReference>
<feature type="signal peptide" evidence="10">
    <location>
        <begin position="1"/>
        <end position="18"/>
    </location>
</feature>
<keyword evidence="8" id="KW-1133">Transmembrane helix</keyword>
<keyword evidence="3" id="KW-0813">Transport</keyword>
<dbReference type="PANTHER" id="PTHR33446">
    <property type="entry name" value="PROTEIN TONB-RELATED"/>
    <property type="match status" value="1"/>
</dbReference>
<feature type="chain" id="PRO_5012591001" evidence="10">
    <location>
        <begin position="19"/>
        <end position="258"/>
    </location>
</feature>
<protein>
    <submittedName>
        <fullName evidence="12">TonB family C-terminal domain-containing protein</fullName>
    </submittedName>
</protein>
<evidence type="ECO:0000313" key="13">
    <source>
        <dbReference type="Proteomes" id="UP000185003"/>
    </source>
</evidence>
<dbReference type="GO" id="GO:0055085">
    <property type="term" value="P:transmembrane transport"/>
    <property type="evidence" value="ECO:0007669"/>
    <property type="project" value="InterPro"/>
</dbReference>
<keyword evidence="10" id="KW-0732">Signal</keyword>
<dbReference type="InterPro" id="IPR037682">
    <property type="entry name" value="TonB_C"/>
</dbReference>
<dbReference type="PANTHER" id="PTHR33446:SF2">
    <property type="entry name" value="PROTEIN TONB"/>
    <property type="match status" value="1"/>
</dbReference>
<dbReference type="SUPFAM" id="SSF74653">
    <property type="entry name" value="TolA/TonB C-terminal domain"/>
    <property type="match status" value="2"/>
</dbReference>
<evidence type="ECO:0000313" key="12">
    <source>
        <dbReference type="EMBL" id="SIO12049.1"/>
    </source>
</evidence>
<feature type="domain" description="TonB C-terminal" evidence="11">
    <location>
        <begin position="52"/>
        <end position="149"/>
    </location>
</feature>
<sequence length="258" mass="29037">MRFLSIVLCLFVYFPVFAQNQDSIPLSQAELEEALEQELIALKADVLPEFPGGSRNMGNWLNYNLTVPYFNLREDTLVRVYVDFTVEHTGYVTGVKLRRSSGFKQLDREVLLLFSRMPKWKPGTLNGKPVDLNLTIPMNVQLGNSMRKPYNVPTPEVSRLPQYVGGGKALAYFIRKNLQYPKEAKSAGIAGAVTVEFLILANGRVDNAATIGDAIGYGLEEEATRIVEKMPKWIPAELDGRKVPSKHQVIIRFELPKH</sequence>
<dbReference type="Gene3D" id="3.30.1150.10">
    <property type="match status" value="2"/>
</dbReference>
<dbReference type="Pfam" id="PF03544">
    <property type="entry name" value="TonB_C"/>
    <property type="match status" value="2"/>
</dbReference>
<accession>A0A1N6GWY5</accession>
<dbReference type="OrthoDB" id="9814002at2"/>
<evidence type="ECO:0000256" key="4">
    <source>
        <dbReference type="ARBA" id="ARBA00022475"/>
    </source>
</evidence>
<keyword evidence="9" id="KW-0472">Membrane</keyword>
<dbReference type="STRING" id="536979.SAMN04488055_3031"/>
<evidence type="ECO:0000256" key="6">
    <source>
        <dbReference type="ARBA" id="ARBA00022692"/>
    </source>
</evidence>
<proteinExistence type="inferred from homology"/>
<keyword evidence="7" id="KW-0653">Protein transport</keyword>
<name>A0A1N6GWY5_9BACT</name>
<keyword evidence="13" id="KW-1185">Reference proteome</keyword>
<dbReference type="RefSeq" id="WP_074240032.1">
    <property type="nucleotide sequence ID" value="NZ_FSRA01000001.1"/>
</dbReference>
<reference evidence="12 13" key="1">
    <citation type="submission" date="2016-11" db="EMBL/GenBank/DDBJ databases">
        <authorList>
            <person name="Jaros S."/>
            <person name="Januszkiewicz K."/>
            <person name="Wedrychowicz H."/>
        </authorList>
    </citation>
    <scope>NUCLEOTIDE SEQUENCE [LARGE SCALE GENOMIC DNA]</scope>
    <source>
        <strain evidence="12 13">DSM 24787</strain>
    </source>
</reference>
<evidence type="ECO:0000256" key="3">
    <source>
        <dbReference type="ARBA" id="ARBA00022448"/>
    </source>
</evidence>
<comment type="similarity">
    <text evidence="2">Belongs to the TonB family.</text>
</comment>
<comment type="subcellular location">
    <subcellularLocation>
        <location evidence="1">Cell inner membrane</location>
        <topology evidence="1">Single-pass membrane protein</topology>
        <orientation evidence="1">Periplasmic side</orientation>
    </subcellularLocation>
</comment>
<dbReference type="Proteomes" id="UP000185003">
    <property type="component" value="Unassembled WGS sequence"/>
</dbReference>
<evidence type="ECO:0000259" key="11">
    <source>
        <dbReference type="PROSITE" id="PS52015"/>
    </source>
</evidence>
<keyword evidence="5" id="KW-0997">Cell inner membrane</keyword>
<dbReference type="InterPro" id="IPR051045">
    <property type="entry name" value="TonB-dependent_transducer"/>
</dbReference>
<evidence type="ECO:0000256" key="1">
    <source>
        <dbReference type="ARBA" id="ARBA00004383"/>
    </source>
</evidence>